<feature type="transmembrane region" description="Helical" evidence="1">
    <location>
        <begin position="90"/>
        <end position="112"/>
    </location>
</feature>
<proteinExistence type="predicted"/>
<evidence type="ECO:0000256" key="1">
    <source>
        <dbReference type="SAM" id="Phobius"/>
    </source>
</evidence>
<dbReference type="Proteomes" id="UP000199421">
    <property type="component" value="Unassembled WGS sequence"/>
</dbReference>
<gene>
    <name evidence="2" type="ORF">SAMN05661044_01359</name>
</gene>
<protein>
    <recommendedName>
        <fullName evidence="4">Histidine kinase</fullName>
    </recommendedName>
</protein>
<name>A0A1H7KK93_OLID1</name>
<dbReference type="EMBL" id="FOAF01000001">
    <property type="protein sequence ID" value="SEK86357.1"/>
    <property type="molecule type" value="Genomic_DNA"/>
</dbReference>
<dbReference type="RefSeq" id="WP_093320684.1">
    <property type="nucleotide sequence ID" value="NZ_FOAF01000001.1"/>
</dbReference>
<keyword evidence="1" id="KW-1133">Transmembrane helix</keyword>
<evidence type="ECO:0000313" key="2">
    <source>
        <dbReference type="EMBL" id="SEK86357.1"/>
    </source>
</evidence>
<dbReference type="OrthoDB" id="181312at2"/>
<accession>A0A1H7KK93</accession>
<feature type="transmembrane region" description="Helical" evidence="1">
    <location>
        <begin position="53"/>
        <end position="70"/>
    </location>
</feature>
<organism evidence="2 3">
    <name type="scientific">Olivibacter domesticus</name>
    <name type="common">Pseudosphingobacterium domesticum</name>
    <dbReference type="NCBI Taxonomy" id="407022"/>
    <lineage>
        <taxon>Bacteria</taxon>
        <taxon>Pseudomonadati</taxon>
        <taxon>Bacteroidota</taxon>
        <taxon>Sphingobacteriia</taxon>
        <taxon>Sphingobacteriales</taxon>
        <taxon>Sphingobacteriaceae</taxon>
        <taxon>Olivibacter</taxon>
    </lineage>
</organism>
<evidence type="ECO:0000313" key="3">
    <source>
        <dbReference type="Proteomes" id="UP000199421"/>
    </source>
</evidence>
<sequence length="366" mass="43155">MEQNVEQQNIFRIITAVKKIIESIWFSFLVVVSLITYQQWLMGEDLFAPDANILLNQAIYYGLIYVAFHLNMRRFFPYIFSNLKGWWWKVPVFVILESLILFALAVAISVGAGKMEIRFAFALLDLTNLYHKKAVLGPWFLYTVLNLGYYFCWQAFQLLANLWVARRVTEDLRYELNTSQIQLNNTRSYQHLWFHLLDMGKELIFTNPQTAVKIINLIQYMLKHHGLQMEKMAWVTIWEEWLFMRLLILIARLKSGDVQVICEIDRSMLNAACMPLSLIVIIENMIRHGELGDKRFPAYVRITRSKKALVMSTENRIKAARIAEHFQIGLPNLEEKLAKYYRGEAEFKAWSDKNTFYTRLKMPIIE</sequence>
<feature type="transmembrane region" description="Helical" evidence="1">
    <location>
        <begin position="20"/>
        <end position="41"/>
    </location>
</feature>
<dbReference type="AlphaFoldDB" id="A0A1H7KK93"/>
<dbReference type="STRING" id="407022.SAMN05661044_01359"/>
<keyword evidence="1" id="KW-0812">Transmembrane</keyword>
<reference evidence="3" key="1">
    <citation type="submission" date="2016-10" db="EMBL/GenBank/DDBJ databases">
        <authorList>
            <person name="Varghese N."/>
            <person name="Submissions S."/>
        </authorList>
    </citation>
    <scope>NUCLEOTIDE SEQUENCE [LARGE SCALE GENOMIC DNA]</scope>
    <source>
        <strain evidence="3">DSM 18733</strain>
    </source>
</reference>
<keyword evidence="1" id="KW-0472">Membrane</keyword>
<keyword evidence="3" id="KW-1185">Reference proteome</keyword>
<evidence type="ECO:0008006" key="4">
    <source>
        <dbReference type="Google" id="ProtNLM"/>
    </source>
</evidence>